<sequence length="36" mass="3970">MTILAIKDDHTTSKMQGLPMEDVPHEIYSAPLIVSS</sequence>
<dbReference type="Proteomes" id="UP000004994">
    <property type="component" value="Chromosome 11"/>
</dbReference>
<reference evidence="1" key="2">
    <citation type="submission" date="2019-01" db="UniProtKB">
        <authorList>
            <consortium name="EnsemblPlants"/>
        </authorList>
    </citation>
    <scope>IDENTIFICATION</scope>
    <source>
        <strain evidence="1">cv. Heinz 1706</strain>
    </source>
</reference>
<name>A0A3Q7IUD5_SOLLC</name>
<accession>A0A3Q7IUD5</accession>
<reference evidence="1" key="1">
    <citation type="journal article" date="2012" name="Nature">
        <title>The tomato genome sequence provides insights into fleshy fruit evolution.</title>
        <authorList>
            <consortium name="Tomato Genome Consortium"/>
        </authorList>
    </citation>
    <scope>NUCLEOTIDE SEQUENCE [LARGE SCALE GENOMIC DNA]</scope>
    <source>
        <strain evidence="1">cv. Heinz 1706</strain>
    </source>
</reference>
<dbReference type="AlphaFoldDB" id="A0A3Q7IUD5"/>
<dbReference type="EnsemblPlants" id="Solyc11g018750.2.1">
    <property type="protein sequence ID" value="Solyc11g018750.2.1"/>
    <property type="gene ID" value="Solyc11g018750.2"/>
</dbReference>
<evidence type="ECO:0000313" key="2">
    <source>
        <dbReference type="Proteomes" id="UP000004994"/>
    </source>
</evidence>
<dbReference type="Gramene" id="Solyc11g018750.2.1">
    <property type="protein sequence ID" value="Solyc11g018750.2.1"/>
    <property type="gene ID" value="Solyc11g018750.2"/>
</dbReference>
<dbReference type="InParanoid" id="A0A3Q7IUD5"/>
<evidence type="ECO:0000313" key="1">
    <source>
        <dbReference type="EnsemblPlants" id="Solyc11g018750.2.1"/>
    </source>
</evidence>
<organism evidence="1">
    <name type="scientific">Solanum lycopersicum</name>
    <name type="common">Tomato</name>
    <name type="synonym">Lycopersicon esculentum</name>
    <dbReference type="NCBI Taxonomy" id="4081"/>
    <lineage>
        <taxon>Eukaryota</taxon>
        <taxon>Viridiplantae</taxon>
        <taxon>Streptophyta</taxon>
        <taxon>Embryophyta</taxon>
        <taxon>Tracheophyta</taxon>
        <taxon>Spermatophyta</taxon>
        <taxon>Magnoliopsida</taxon>
        <taxon>eudicotyledons</taxon>
        <taxon>Gunneridae</taxon>
        <taxon>Pentapetalae</taxon>
        <taxon>asterids</taxon>
        <taxon>lamiids</taxon>
        <taxon>Solanales</taxon>
        <taxon>Solanaceae</taxon>
        <taxon>Solanoideae</taxon>
        <taxon>Solaneae</taxon>
        <taxon>Solanum</taxon>
        <taxon>Solanum subgen. Lycopersicon</taxon>
    </lineage>
</organism>
<dbReference type="PaxDb" id="4081-Solyc11g018750.1.1"/>
<keyword evidence="2" id="KW-1185">Reference proteome</keyword>
<proteinExistence type="predicted"/>
<protein>
    <submittedName>
        <fullName evidence="1">Uncharacterized protein</fullName>
    </submittedName>
</protein>